<dbReference type="Pfam" id="PF09136">
    <property type="entry name" value="Glucodextran_B"/>
    <property type="match status" value="1"/>
</dbReference>
<sequence>MQSQKQTKTSKIEDFFRDTEAPNTEVQAMAQKFQNEIEQQVVEGYLNFTEKKPTFFSLFTKVPALATVGLFVIGLVLLFLFNPNFRNSSSNSANLAVANKSLVVTEIDGTAGWDIGNGWEEAEVGDRIIPGALFNTTADSYAGLDSDTGSIIRLDSLSELKVVDVSESEQQISGLKGSIYSIADTKLVVTLDNVSYQGSARYLMRNLYDEQGIYVFEGSLKATDGQTESIVTSGYKFTKTDTGNSYTLEKFNLDELLSDSFVQWNFEKDADIIPVLNLEEETIIDLTNNSFTDQEQLTLTGSCDVHAKIIINGIEVTNSDGTFSIDINLIEGINEITIETIDQLGNSTEQVLFITRTLEGLNNSTGSEAESNASNNSGGNNTPTPTNSPSQPTPTPDNRYITLQANTGLLLISLDWSNNQGFDNSDEFIVMYEVTSGNPLLYPALNNLPVTGLSYNIINLLGGVTYDVRVCEKVVQGGTQSCGITSNEVTIQVPSILL</sequence>
<reference evidence="3" key="2">
    <citation type="journal article" date="2021" name="Microbiome">
        <title>Successional dynamics and alternative stable states in a saline activated sludge microbial community over 9 years.</title>
        <authorList>
            <person name="Wang Y."/>
            <person name="Ye J."/>
            <person name="Ju F."/>
            <person name="Liu L."/>
            <person name="Boyd J.A."/>
            <person name="Deng Y."/>
            <person name="Parks D.H."/>
            <person name="Jiang X."/>
            <person name="Yin X."/>
            <person name="Woodcroft B.J."/>
            <person name="Tyson G.W."/>
            <person name="Hugenholtz P."/>
            <person name="Polz M.F."/>
            <person name="Zhang T."/>
        </authorList>
    </citation>
    <scope>NUCLEOTIDE SEQUENCE</scope>
    <source>
        <strain evidence="3">HKST-UBA14</strain>
    </source>
</reference>
<evidence type="ECO:0008006" key="5">
    <source>
        <dbReference type="Google" id="ProtNLM"/>
    </source>
</evidence>
<dbReference type="Gene3D" id="2.60.40.10">
    <property type="entry name" value="Immunoglobulins"/>
    <property type="match status" value="1"/>
</dbReference>
<keyword evidence="2" id="KW-0472">Membrane</keyword>
<feature type="compositionally biased region" description="Low complexity" evidence="1">
    <location>
        <begin position="363"/>
        <end position="390"/>
    </location>
</feature>
<evidence type="ECO:0000256" key="1">
    <source>
        <dbReference type="SAM" id="MobiDB-lite"/>
    </source>
</evidence>
<evidence type="ECO:0000256" key="2">
    <source>
        <dbReference type="SAM" id="Phobius"/>
    </source>
</evidence>
<dbReference type="AlphaFoldDB" id="A0A955L5P0"/>
<feature type="region of interest" description="Disordered" evidence="1">
    <location>
        <begin position="363"/>
        <end position="398"/>
    </location>
</feature>
<organism evidence="3 4">
    <name type="scientific">Candidatus Dojkabacteria bacterium</name>
    <dbReference type="NCBI Taxonomy" id="2099670"/>
    <lineage>
        <taxon>Bacteria</taxon>
        <taxon>Candidatus Dojkabacteria</taxon>
    </lineage>
</organism>
<reference evidence="3" key="1">
    <citation type="submission" date="2020-04" db="EMBL/GenBank/DDBJ databases">
        <authorList>
            <person name="Zhang T."/>
        </authorList>
    </citation>
    <scope>NUCLEOTIDE SEQUENCE</scope>
    <source>
        <strain evidence="3">HKST-UBA14</strain>
    </source>
</reference>
<evidence type="ECO:0000313" key="4">
    <source>
        <dbReference type="Proteomes" id="UP000783287"/>
    </source>
</evidence>
<dbReference type="EMBL" id="JAGQLK010000060">
    <property type="protein sequence ID" value="MCA9383364.1"/>
    <property type="molecule type" value="Genomic_DNA"/>
</dbReference>
<name>A0A955L5P0_9BACT</name>
<evidence type="ECO:0000313" key="3">
    <source>
        <dbReference type="EMBL" id="MCA9383364.1"/>
    </source>
</evidence>
<keyword evidence="2" id="KW-0812">Transmembrane</keyword>
<gene>
    <name evidence="3" type="ORF">KC909_03290</name>
</gene>
<dbReference type="InterPro" id="IPR013783">
    <property type="entry name" value="Ig-like_fold"/>
</dbReference>
<keyword evidence="2" id="KW-1133">Transmembrane helix</keyword>
<feature type="transmembrane region" description="Helical" evidence="2">
    <location>
        <begin position="62"/>
        <end position="81"/>
    </location>
</feature>
<dbReference type="Proteomes" id="UP000783287">
    <property type="component" value="Unassembled WGS sequence"/>
</dbReference>
<accession>A0A955L5P0</accession>
<proteinExistence type="predicted"/>
<comment type="caution">
    <text evidence="3">The sequence shown here is derived from an EMBL/GenBank/DDBJ whole genome shotgun (WGS) entry which is preliminary data.</text>
</comment>
<protein>
    <recommendedName>
        <fullName evidence="5">Fibronectin type-III domain-containing protein</fullName>
    </recommendedName>
</protein>